<name>A0AAD1M8D4_9MYCO</name>
<organism evidence="3 4">
    <name type="scientific">Mycolicibacterium moriokaense</name>
    <dbReference type="NCBI Taxonomy" id="39691"/>
    <lineage>
        <taxon>Bacteria</taxon>
        <taxon>Bacillati</taxon>
        <taxon>Actinomycetota</taxon>
        <taxon>Actinomycetes</taxon>
        <taxon>Mycobacteriales</taxon>
        <taxon>Mycobacteriaceae</taxon>
        <taxon>Mycolicibacterium</taxon>
    </lineage>
</organism>
<reference evidence="3 4" key="1">
    <citation type="journal article" date="2019" name="Emerg. Microbes Infect.">
        <title>Comprehensive subspecies identification of 175 nontuberculous mycobacteria species based on 7547 genomic profiles.</title>
        <authorList>
            <person name="Matsumoto Y."/>
            <person name="Kinjo T."/>
            <person name="Motooka D."/>
            <person name="Nabeya D."/>
            <person name="Jung N."/>
            <person name="Uechi K."/>
            <person name="Horii T."/>
            <person name="Iida T."/>
            <person name="Fujita J."/>
            <person name="Nakamura S."/>
        </authorList>
    </citation>
    <scope>NUCLEOTIDE SEQUENCE [LARGE SCALE GENOMIC DNA]</scope>
    <source>
        <strain evidence="3 4">JCM 6375</strain>
    </source>
</reference>
<gene>
    <name evidence="3" type="ORF">MMOR_43420</name>
</gene>
<sequence length="199" mass="20751">MDTETRDGPPRALLIAAIVVAVGAIVTILVVVALRQRPVPEQPVAIVTIPAPQADSAQCLELVEALPERLDDYRRATVAEPAPSGAAAWRATPDGEPVVLRCGVERPAEFVLGSPLQVVDAVSWFRVGEEGAGETGVGEAGAGETGADDDGRSTWFAVDRPVYVALTLPPGSGPTPIQEISRVIANLLPAKDVDPAPVR</sequence>
<feature type="compositionally biased region" description="Gly residues" evidence="1">
    <location>
        <begin position="133"/>
        <end position="144"/>
    </location>
</feature>
<dbReference type="Pfam" id="PF12028">
    <property type="entry name" value="DUF3515"/>
    <property type="match status" value="1"/>
</dbReference>
<keyword evidence="2" id="KW-1133">Transmembrane helix</keyword>
<evidence type="ECO:0000256" key="2">
    <source>
        <dbReference type="SAM" id="Phobius"/>
    </source>
</evidence>
<accession>A0AAD1M8D4</accession>
<dbReference type="AlphaFoldDB" id="A0AAD1M8D4"/>
<feature type="transmembrane region" description="Helical" evidence="2">
    <location>
        <begin position="12"/>
        <end position="34"/>
    </location>
</feature>
<evidence type="ECO:0000256" key="1">
    <source>
        <dbReference type="SAM" id="MobiDB-lite"/>
    </source>
</evidence>
<protein>
    <submittedName>
        <fullName evidence="3">Membrane protein</fullName>
    </submittedName>
</protein>
<dbReference type="InterPro" id="IPR021903">
    <property type="entry name" value="DUF3515"/>
</dbReference>
<evidence type="ECO:0000313" key="4">
    <source>
        <dbReference type="Proteomes" id="UP000466681"/>
    </source>
</evidence>
<keyword evidence="2" id="KW-0812">Transmembrane</keyword>
<feature type="region of interest" description="Disordered" evidence="1">
    <location>
        <begin position="132"/>
        <end position="151"/>
    </location>
</feature>
<dbReference type="KEGG" id="mmor:MMOR_43420"/>
<keyword evidence="4" id="KW-1185">Reference proteome</keyword>
<keyword evidence="2" id="KW-0472">Membrane</keyword>
<dbReference type="EMBL" id="AP022560">
    <property type="protein sequence ID" value="BBX03406.1"/>
    <property type="molecule type" value="Genomic_DNA"/>
</dbReference>
<proteinExistence type="predicted"/>
<evidence type="ECO:0000313" key="3">
    <source>
        <dbReference type="EMBL" id="BBX03406.1"/>
    </source>
</evidence>
<dbReference type="RefSeq" id="WP_083157411.1">
    <property type="nucleotide sequence ID" value="NZ_AP022560.1"/>
</dbReference>
<dbReference type="Proteomes" id="UP000466681">
    <property type="component" value="Chromosome"/>
</dbReference>